<dbReference type="RefSeq" id="WP_042577757.1">
    <property type="nucleotide sequence ID" value="NZ_JXQQ01000010.1"/>
</dbReference>
<organism evidence="11 12">
    <name type="scientific">Variovorax paradoxus</name>
    <dbReference type="NCBI Taxonomy" id="34073"/>
    <lineage>
        <taxon>Bacteria</taxon>
        <taxon>Pseudomonadati</taxon>
        <taxon>Pseudomonadota</taxon>
        <taxon>Betaproteobacteria</taxon>
        <taxon>Burkholderiales</taxon>
        <taxon>Comamonadaceae</taxon>
        <taxon>Variovorax</taxon>
    </lineage>
</organism>
<dbReference type="FunFam" id="3.40.605.10:FF:000007">
    <property type="entry name" value="NAD/NADP-dependent betaine aldehyde dehydrogenase"/>
    <property type="match status" value="1"/>
</dbReference>
<comment type="similarity">
    <text evidence="1 9">Belongs to the aldehyde dehydrogenase family.</text>
</comment>
<dbReference type="GO" id="GO:0018462">
    <property type="term" value="F:4-(hydroxymethyl)benzenesulfonate dehydrogenase activity"/>
    <property type="evidence" value="ECO:0007669"/>
    <property type="project" value="UniProtKB-EC"/>
</dbReference>
<sequence length="492" mass="53273">MQTASSPAVLRTGVYPLLINGEERQGAAGLQFEVGNPSTGRPLAQVAEADAQDVDAAVRAAQHAFDTHWRHTSARQRSRLLRKLADALEKRSEQMAWLEAWNVGRPISLTRGSLKTMLEGIEYIAGVSQGIGGQTLNVADTHIVNFTLREPFGVVGLILPWNYPLTLTISKLMPVLAAGNTAVIKASEITPLSSVELGAAILEAGFPPGVINIVHGPGATVGQALVDHPLVEKISFTGGTATGKAIYRSAAERIKRVTLELGGKSPLIVFDDADLDAAAAVALQDVSRNTGQICVACTRLLVHERVAEAFTEKLRDAYARIRIGLPDDPQTQMGPLVNRAQQERVQRYIEIGREEQARPETMQDLTARPELQEGSFAAPTLFLHGHSQMRVSQEEIFGPVQVLIPFRDEEDAVRIANDSRYGLAGVVYTRDTGRAMRMCKALQIGNLAINDPIKASADAPFGGFKESGLGKERGLDAILENTQVKNVRFSVR</sequence>
<dbReference type="FunFam" id="3.40.309.10:FF:000012">
    <property type="entry name" value="Betaine aldehyde dehydrogenase"/>
    <property type="match status" value="1"/>
</dbReference>
<evidence type="ECO:0000256" key="9">
    <source>
        <dbReference type="RuleBase" id="RU003345"/>
    </source>
</evidence>
<name>A0A0D0LAQ5_VARPD</name>
<dbReference type="Proteomes" id="UP000032067">
    <property type="component" value="Unassembled WGS sequence"/>
</dbReference>
<accession>A0A0D0LAQ5</accession>
<feature type="active site" evidence="8">
    <location>
        <position position="260"/>
    </location>
</feature>
<protein>
    <recommendedName>
        <fullName evidence="6">4-(hydroxymethyl)benzenesulfonate dehydrogenase</fullName>
        <ecNumber evidence="6">1.1.1.257</ecNumber>
    </recommendedName>
    <alternativeName>
        <fullName evidence="7">Toluenesulfonate aldehyde dehydrogenase TsaD</fullName>
    </alternativeName>
</protein>
<evidence type="ECO:0000256" key="4">
    <source>
        <dbReference type="ARBA" id="ARBA00051407"/>
    </source>
</evidence>
<dbReference type="InterPro" id="IPR015590">
    <property type="entry name" value="Aldehyde_DH_dom"/>
</dbReference>
<dbReference type="SUPFAM" id="SSF53720">
    <property type="entry name" value="ALDH-like"/>
    <property type="match status" value="1"/>
</dbReference>
<evidence type="ECO:0000256" key="1">
    <source>
        <dbReference type="ARBA" id="ARBA00009986"/>
    </source>
</evidence>
<comment type="subunit">
    <text evidence="2">Homodimer.</text>
</comment>
<evidence type="ECO:0000256" key="6">
    <source>
        <dbReference type="ARBA" id="ARBA00066857"/>
    </source>
</evidence>
<comment type="caution">
    <text evidence="11">The sequence shown here is derived from an EMBL/GenBank/DDBJ whole genome shotgun (WGS) entry which is preliminary data.</text>
</comment>
<evidence type="ECO:0000313" key="11">
    <source>
        <dbReference type="EMBL" id="KIQ35342.1"/>
    </source>
</evidence>
<comment type="function">
    <text evidence="5">Involved in the toluene-4-sulfonate degradation pathway. Does not discriminate between the sulfonate and the carboxyl substituents and can also be involved in the p-toluenecarboxylate degradation pathway.</text>
</comment>
<evidence type="ECO:0000256" key="7">
    <source>
        <dbReference type="ARBA" id="ARBA00079883"/>
    </source>
</evidence>
<dbReference type="Pfam" id="PF00171">
    <property type="entry name" value="Aldedh"/>
    <property type="match status" value="1"/>
</dbReference>
<evidence type="ECO:0000256" key="2">
    <source>
        <dbReference type="ARBA" id="ARBA00011738"/>
    </source>
</evidence>
<evidence type="ECO:0000256" key="5">
    <source>
        <dbReference type="ARBA" id="ARBA00056807"/>
    </source>
</evidence>
<evidence type="ECO:0000256" key="3">
    <source>
        <dbReference type="ARBA" id="ARBA00023002"/>
    </source>
</evidence>
<dbReference type="PANTHER" id="PTHR11699">
    <property type="entry name" value="ALDEHYDE DEHYDROGENASE-RELATED"/>
    <property type="match status" value="1"/>
</dbReference>
<proteinExistence type="inferred from homology"/>
<gene>
    <name evidence="11" type="ORF">RT97_05530</name>
</gene>
<dbReference type="EMBL" id="JXQQ01000010">
    <property type="protein sequence ID" value="KIQ35342.1"/>
    <property type="molecule type" value="Genomic_DNA"/>
</dbReference>
<dbReference type="PROSITE" id="PS00687">
    <property type="entry name" value="ALDEHYDE_DEHYDR_GLU"/>
    <property type="match status" value="1"/>
</dbReference>
<dbReference type="GO" id="GO:0016620">
    <property type="term" value="F:oxidoreductase activity, acting on the aldehyde or oxo group of donors, NAD or NADP as acceptor"/>
    <property type="evidence" value="ECO:0007669"/>
    <property type="project" value="InterPro"/>
</dbReference>
<dbReference type="EC" id="1.1.1.257" evidence="6"/>
<dbReference type="InterPro" id="IPR029510">
    <property type="entry name" value="Ald_DH_CS_GLU"/>
</dbReference>
<dbReference type="InterPro" id="IPR016162">
    <property type="entry name" value="Ald_DH_N"/>
</dbReference>
<evidence type="ECO:0000259" key="10">
    <source>
        <dbReference type="Pfam" id="PF00171"/>
    </source>
</evidence>
<dbReference type="InterPro" id="IPR016161">
    <property type="entry name" value="Ald_DH/histidinol_DH"/>
</dbReference>
<comment type="catalytic activity">
    <reaction evidence="4">
        <text>4-(hydroxymethyl)benzenesulfonate + NAD(+) = 4-formylbenzenesulfonate + NADH + H(+)</text>
        <dbReference type="Rhea" id="RHEA:24412"/>
        <dbReference type="ChEBI" id="CHEBI:11944"/>
        <dbReference type="ChEBI" id="CHEBI:11987"/>
        <dbReference type="ChEBI" id="CHEBI:15378"/>
        <dbReference type="ChEBI" id="CHEBI:57540"/>
        <dbReference type="ChEBI" id="CHEBI:57945"/>
        <dbReference type="EC" id="1.1.1.257"/>
    </reaction>
</comment>
<dbReference type="AlphaFoldDB" id="A0A0D0LAQ5"/>
<feature type="domain" description="Aldehyde dehydrogenase" evidence="10">
    <location>
        <begin position="31"/>
        <end position="487"/>
    </location>
</feature>
<keyword evidence="3 9" id="KW-0560">Oxidoreductase</keyword>
<evidence type="ECO:0000256" key="8">
    <source>
        <dbReference type="PROSITE-ProRule" id="PRU10007"/>
    </source>
</evidence>
<dbReference type="Gene3D" id="3.40.309.10">
    <property type="entry name" value="Aldehyde Dehydrogenase, Chain A, domain 2"/>
    <property type="match status" value="1"/>
</dbReference>
<dbReference type="OrthoDB" id="6187633at2"/>
<reference evidence="11 12" key="1">
    <citation type="submission" date="2014-12" db="EMBL/GenBank/DDBJ databases">
        <title>16Stimator: statistical estimation of ribosomal gene copy numbers from draft genome assemblies.</title>
        <authorList>
            <person name="Perisin M.A."/>
            <person name="Vetter M."/>
            <person name="Gilbert J.A."/>
            <person name="Bergelson J."/>
        </authorList>
    </citation>
    <scope>NUCLEOTIDE SEQUENCE [LARGE SCALE GENOMIC DNA]</scope>
    <source>
        <strain evidence="11 12">MEDvA23</strain>
    </source>
</reference>
<dbReference type="InterPro" id="IPR016163">
    <property type="entry name" value="Ald_DH_C"/>
</dbReference>
<dbReference type="Gene3D" id="3.40.605.10">
    <property type="entry name" value="Aldehyde Dehydrogenase, Chain A, domain 1"/>
    <property type="match status" value="1"/>
</dbReference>
<evidence type="ECO:0000313" key="12">
    <source>
        <dbReference type="Proteomes" id="UP000032067"/>
    </source>
</evidence>